<dbReference type="GO" id="GO:0016020">
    <property type="term" value="C:membrane"/>
    <property type="evidence" value="ECO:0007669"/>
    <property type="project" value="InterPro"/>
</dbReference>
<dbReference type="eggNOG" id="COG4473">
    <property type="taxonomic scope" value="Bacteria"/>
</dbReference>
<feature type="transmembrane region" description="Helical" evidence="1">
    <location>
        <begin position="353"/>
        <end position="372"/>
    </location>
</feature>
<dbReference type="EMBL" id="ACKZ01000016">
    <property type="protein sequence ID" value="EEW37373.1"/>
    <property type="molecule type" value="Genomic_DNA"/>
</dbReference>
<gene>
    <name evidence="2" type="primary">ecsB</name>
    <name evidence="2" type="ORF">HMPREF0444_0732</name>
</gene>
<feature type="transmembrane region" description="Helical" evidence="1">
    <location>
        <begin position="170"/>
        <end position="187"/>
    </location>
</feature>
<keyword evidence="1" id="KW-0812">Transmembrane</keyword>
<comment type="caution">
    <text evidence="2">The sequence shown here is derived from an EMBL/GenBank/DDBJ whole genome shotgun (WGS) entry which is preliminary data.</text>
</comment>
<dbReference type="InterPro" id="IPR010288">
    <property type="entry name" value="EcsB_ABC"/>
</dbReference>
<feature type="transmembrane region" description="Helical" evidence="1">
    <location>
        <begin position="57"/>
        <end position="80"/>
    </location>
</feature>
<dbReference type="AlphaFoldDB" id="C8NFN7"/>
<dbReference type="Proteomes" id="UP000005926">
    <property type="component" value="Unassembled WGS sequence"/>
</dbReference>
<feature type="transmembrane region" description="Helical" evidence="1">
    <location>
        <begin position="311"/>
        <end position="332"/>
    </location>
</feature>
<keyword evidence="1" id="KW-1133">Transmembrane helix</keyword>
<keyword evidence="1" id="KW-0472">Membrane</keyword>
<keyword evidence="3" id="KW-1185">Reference proteome</keyword>
<evidence type="ECO:0000313" key="3">
    <source>
        <dbReference type="Proteomes" id="UP000005926"/>
    </source>
</evidence>
<accession>C8NFN7</accession>
<organism evidence="2 3">
    <name type="scientific">Granulicatella adiacens ATCC 49175</name>
    <dbReference type="NCBI Taxonomy" id="638301"/>
    <lineage>
        <taxon>Bacteria</taxon>
        <taxon>Bacillati</taxon>
        <taxon>Bacillota</taxon>
        <taxon>Bacilli</taxon>
        <taxon>Lactobacillales</taxon>
        <taxon>Carnobacteriaceae</taxon>
        <taxon>Granulicatella</taxon>
    </lineage>
</organism>
<protein>
    <submittedName>
        <fullName evidence="2">Bacterial ABC transporter protein EcsB</fullName>
    </submittedName>
</protein>
<dbReference type="GeneID" id="78412928"/>
<sequence length="410" mass="47337">MNSATIFEARVRKYQKKSMKYIRYMLNDHFLIVLFFLFGFIMVQYSNWIQTIRVLEWPLLGLLAVLLASVPFFGGVATLLEPADGIFLSVVGQDFKAYLQKAIRRSWALPLLVMLASSGIVFPIVAQAFGTNMSMFTKIFLLQVLFKDLLFRCTKYAYRGVLHFTWIEKLGIYLIAVANFFGMFLWISEGWSFVLLVIPILLSIFIEYYYGKAAFVYRFDSMIELELERQQRIYRLYALFVDVPMVHKPQAQRRSYLDAVLKVLVGKNPSGHRYLVSRTVVRTSQYMSLLLQLAVVSFVVALFSQEYYWNFIVNALLVMLLGFQLVGVIQSANTQNSHFSSLADNNARLQDNLSVLMWTMVASGIVLGISSVMGMREVIGLVGIIFYPVFGILFTQFYLRYRLLKKRRKI</sequence>
<evidence type="ECO:0000313" key="2">
    <source>
        <dbReference type="EMBL" id="EEW37373.1"/>
    </source>
</evidence>
<proteinExistence type="predicted"/>
<feature type="transmembrane region" description="Helical" evidence="1">
    <location>
        <begin position="21"/>
        <end position="45"/>
    </location>
</feature>
<feature type="transmembrane region" description="Helical" evidence="1">
    <location>
        <begin position="378"/>
        <end position="399"/>
    </location>
</feature>
<feature type="transmembrane region" description="Helical" evidence="1">
    <location>
        <begin position="193"/>
        <end position="210"/>
    </location>
</feature>
<evidence type="ECO:0000256" key="1">
    <source>
        <dbReference type="SAM" id="Phobius"/>
    </source>
</evidence>
<reference evidence="2 3" key="1">
    <citation type="submission" date="2009-08" db="EMBL/GenBank/DDBJ databases">
        <authorList>
            <person name="Muzny D."/>
            <person name="Qin X."/>
            <person name="Deng J."/>
            <person name="Jiang H."/>
            <person name="Liu Y."/>
            <person name="Qu J."/>
            <person name="Song X.-Z."/>
            <person name="Zhang L."/>
            <person name="Thornton R."/>
            <person name="Coyle M."/>
            <person name="Francisco L."/>
            <person name="Jackson L."/>
            <person name="Javaid M."/>
            <person name="Korchina V."/>
            <person name="Kovar C."/>
            <person name="Mata R."/>
            <person name="Mathew T."/>
            <person name="Ngo R."/>
            <person name="Nguyen L."/>
            <person name="Nguyen N."/>
            <person name="Okwuonu G."/>
            <person name="Ongeri F."/>
            <person name="Pham C."/>
            <person name="Simmons D."/>
            <person name="Wilczek-Boney K."/>
            <person name="Hale W."/>
            <person name="Jakkamsetti A."/>
            <person name="Pham P."/>
            <person name="Ruth R."/>
            <person name="San Lucas F."/>
            <person name="Warren J."/>
            <person name="Zhang J."/>
            <person name="Zhao Z."/>
            <person name="Zhou C."/>
            <person name="Zhu D."/>
            <person name="Lee S."/>
            <person name="Bess C."/>
            <person name="Blankenburg K."/>
            <person name="Forbes L."/>
            <person name="Fu Q."/>
            <person name="Gubbala S."/>
            <person name="Hirani K."/>
            <person name="Jayaseelan J.C."/>
            <person name="Lara F."/>
            <person name="Munidasa M."/>
            <person name="Palculict T."/>
            <person name="Patil S."/>
            <person name="Pu L.-L."/>
            <person name="Saada N."/>
            <person name="Tang L."/>
            <person name="Weissenberger G."/>
            <person name="Zhu Y."/>
            <person name="Hemphill L."/>
            <person name="Shang Y."/>
            <person name="Youmans B."/>
            <person name="Ayvaz T."/>
            <person name="Ross M."/>
            <person name="Santibanez J."/>
            <person name="Aqrawi P."/>
            <person name="Gross S."/>
            <person name="Joshi V."/>
            <person name="Fowler G."/>
            <person name="Nazareth L."/>
            <person name="Reid J."/>
            <person name="Worley K."/>
            <person name="Petrosino J."/>
            <person name="Highlander S."/>
            <person name="Gibbs R."/>
        </authorList>
    </citation>
    <scope>NUCLEOTIDE SEQUENCE [LARGE SCALE GENOMIC DNA]</scope>
    <source>
        <strain evidence="2 3">ATCC 49175</strain>
    </source>
</reference>
<feature type="transmembrane region" description="Helical" evidence="1">
    <location>
        <begin position="107"/>
        <end position="129"/>
    </location>
</feature>
<dbReference type="RefSeq" id="WP_005606645.1">
    <property type="nucleotide sequence ID" value="NZ_CP102283.1"/>
</dbReference>
<feature type="transmembrane region" description="Helical" evidence="1">
    <location>
        <begin position="286"/>
        <end position="305"/>
    </location>
</feature>
<dbReference type="STRING" id="638301.HMPREF0444_0732"/>
<dbReference type="HOGENOM" id="CLU_054332_1_0_9"/>
<dbReference type="PIRSF" id="PIRSF037259">
    <property type="entry name" value="EcsB_ABC"/>
    <property type="match status" value="1"/>
</dbReference>
<name>C8NFN7_9LACT</name>
<dbReference type="Pfam" id="PF05975">
    <property type="entry name" value="EcsB"/>
    <property type="match status" value="1"/>
</dbReference>
<feature type="transmembrane region" description="Helical" evidence="1">
    <location>
        <begin position="135"/>
        <end position="158"/>
    </location>
</feature>